<keyword evidence="1" id="KW-0472">Membrane</keyword>
<keyword evidence="1" id="KW-0812">Transmembrane</keyword>
<evidence type="ECO:0000256" key="1">
    <source>
        <dbReference type="SAM" id="Phobius"/>
    </source>
</evidence>
<keyword evidence="3" id="KW-1185">Reference proteome</keyword>
<comment type="caution">
    <text evidence="2">The sequence shown here is derived from an EMBL/GenBank/DDBJ whole genome shotgun (WGS) entry which is preliminary data.</text>
</comment>
<reference evidence="2" key="1">
    <citation type="journal article" date="2023" name="Mol. Biol. Evol.">
        <title>Third-Generation Sequencing Reveals the Adaptive Role of the Epigenome in Three Deep-Sea Polychaetes.</title>
        <authorList>
            <person name="Perez M."/>
            <person name="Aroh O."/>
            <person name="Sun Y."/>
            <person name="Lan Y."/>
            <person name="Juniper S.K."/>
            <person name="Young C.R."/>
            <person name="Angers B."/>
            <person name="Qian P.Y."/>
        </authorList>
    </citation>
    <scope>NUCLEOTIDE SEQUENCE</scope>
    <source>
        <strain evidence="2">R07B-5</strain>
    </source>
</reference>
<evidence type="ECO:0000313" key="3">
    <source>
        <dbReference type="Proteomes" id="UP001209878"/>
    </source>
</evidence>
<gene>
    <name evidence="2" type="ORF">NP493_204g02028</name>
</gene>
<keyword evidence="1" id="KW-1133">Transmembrane helix</keyword>
<feature type="transmembrane region" description="Helical" evidence="1">
    <location>
        <begin position="6"/>
        <end position="27"/>
    </location>
</feature>
<accession>A0AAD9UE59</accession>
<feature type="non-terminal residue" evidence="2">
    <location>
        <position position="289"/>
    </location>
</feature>
<dbReference type="Proteomes" id="UP001209878">
    <property type="component" value="Unassembled WGS sequence"/>
</dbReference>
<proteinExistence type="predicted"/>
<protein>
    <submittedName>
        <fullName evidence="2">Uncharacterized protein</fullName>
    </submittedName>
</protein>
<sequence length="289" mass="32622">LSVAYVLLTVGGVLVIVALVCFFFYAYRKRWWCNKKKKSNDYFYVNYNRGQPPSAVPIATIARPEPTDHVDLTTTDVNLNGSQYVVDGRQLYVINRAVSVDRLPTKGSARRTRHRQHQYPSQTMPSHRTMAYANGGYAVEPAARTVLQPTGYYVANGGVAQVHAGPPTSARTANSYPKRWRTHRSLPHDGVLDEFRPLSRASSGHLTTMSTKSNPDSLYLRWSPKADRRFTSDDVFIPPETDQLDNVSRSSYVIVNNPARGAPRQYQKPHKAFTEVRATRELVRRPVSQ</sequence>
<evidence type="ECO:0000313" key="2">
    <source>
        <dbReference type="EMBL" id="KAK2186049.1"/>
    </source>
</evidence>
<organism evidence="2 3">
    <name type="scientific">Ridgeia piscesae</name>
    <name type="common">Tubeworm</name>
    <dbReference type="NCBI Taxonomy" id="27915"/>
    <lineage>
        <taxon>Eukaryota</taxon>
        <taxon>Metazoa</taxon>
        <taxon>Spiralia</taxon>
        <taxon>Lophotrochozoa</taxon>
        <taxon>Annelida</taxon>
        <taxon>Polychaeta</taxon>
        <taxon>Sedentaria</taxon>
        <taxon>Canalipalpata</taxon>
        <taxon>Sabellida</taxon>
        <taxon>Siboglinidae</taxon>
        <taxon>Ridgeia</taxon>
    </lineage>
</organism>
<name>A0AAD9UE59_RIDPI</name>
<dbReference type="EMBL" id="JAODUO010000214">
    <property type="protein sequence ID" value="KAK2186049.1"/>
    <property type="molecule type" value="Genomic_DNA"/>
</dbReference>
<dbReference type="AlphaFoldDB" id="A0AAD9UE59"/>